<dbReference type="Pfam" id="PF01195">
    <property type="entry name" value="Pept_tRNA_hydro"/>
    <property type="match status" value="1"/>
</dbReference>
<protein>
    <submittedName>
        <fullName evidence="1">Peptidyl-tRNA hydrolase chloroplastic</fullName>
    </submittedName>
</protein>
<dbReference type="ExpressionAtlas" id="A0A1D6MBS2">
    <property type="expression patterns" value="baseline and differential"/>
</dbReference>
<dbReference type="InterPro" id="IPR036416">
    <property type="entry name" value="Pept_tRNA_hydro_sf"/>
</dbReference>
<reference evidence="1" key="1">
    <citation type="submission" date="2015-12" db="EMBL/GenBank/DDBJ databases">
        <title>Update maize B73 reference genome by single molecule sequencing technologies.</title>
        <authorList>
            <consortium name="Maize Genome Sequencing Project"/>
            <person name="Ware D."/>
        </authorList>
    </citation>
    <scope>NUCLEOTIDE SEQUENCE</scope>
    <source>
        <tissue evidence="1">Seedling</tissue>
    </source>
</reference>
<evidence type="ECO:0000313" key="1">
    <source>
        <dbReference type="EMBL" id="AQK88205.1"/>
    </source>
</evidence>
<dbReference type="PANTHER" id="PTHR17224:SF5">
    <property type="entry name" value="PEPTIDYL-TRNA HYDROLASE CHLOROPLASTIC"/>
    <property type="match status" value="1"/>
</dbReference>
<dbReference type="SUPFAM" id="SSF53178">
    <property type="entry name" value="Peptidyl-tRNA hydrolase-like"/>
    <property type="match status" value="1"/>
</dbReference>
<dbReference type="GO" id="GO:0004045">
    <property type="term" value="F:peptidyl-tRNA hydrolase activity"/>
    <property type="evidence" value="ECO:0007669"/>
    <property type="project" value="InterPro"/>
</dbReference>
<dbReference type="PROSITE" id="PS01195">
    <property type="entry name" value="PEPT_TRNA_HYDROL_1"/>
    <property type="match status" value="1"/>
</dbReference>
<dbReference type="AlphaFoldDB" id="A0A1D6MBS2"/>
<proteinExistence type="predicted"/>
<organism evidence="1">
    <name type="scientific">Zea mays</name>
    <name type="common">Maize</name>
    <dbReference type="NCBI Taxonomy" id="4577"/>
    <lineage>
        <taxon>Eukaryota</taxon>
        <taxon>Viridiplantae</taxon>
        <taxon>Streptophyta</taxon>
        <taxon>Embryophyta</taxon>
        <taxon>Tracheophyta</taxon>
        <taxon>Spermatophyta</taxon>
        <taxon>Magnoliopsida</taxon>
        <taxon>Liliopsida</taxon>
        <taxon>Poales</taxon>
        <taxon>Poaceae</taxon>
        <taxon>PACMAD clade</taxon>
        <taxon>Panicoideae</taxon>
        <taxon>Andropogonodae</taxon>
        <taxon>Andropogoneae</taxon>
        <taxon>Tripsacinae</taxon>
        <taxon>Zea</taxon>
    </lineage>
</organism>
<dbReference type="Gene3D" id="3.40.50.1470">
    <property type="entry name" value="Peptidyl-tRNA hydrolase"/>
    <property type="match status" value="1"/>
</dbReference>
<accession>A0A1D6MBS2</accession>
<name>A0A1D6MBS2_MAIZE</name>
<dbReference type="InterPro" id="IPR001328">
    <property type="entry name" value="Pept_tRNA_hydro"/>
</dbReference>
<dbReference type="PANTHER" id="PTHR17224">
    <property type="entry name" value="PEPTIDYL-TRNA HYDROLASE"/>
    <property type="match status" value="1"/>
</dbReference>
<sequence>MRLFSGVLDSSSALASAVLGSVSDRLGFSRIVFGRASPSNMPALACSAASSSSAATGAQKPWLFVGLGNPGRMYKGTRHNVGFEMIDAIAEAEGISVSSKQFKAIVGKGLIGDVPVMLAKPQTFMNASGESVSETTPLQLQNQLFSLVLLFTAVYVGRTAGFILQDTTQSISCDLR</sequence>
<dbReference type="EMBL" id="CM000782">
    <property type="protein sequence ID" value="AQK88205.1"/>
    <property type="molecule type" value="Genomic_DNA"/>
</dbReference>
<gene>
    <name evidence="1" type="ORF">ZEAMMB73_Zm00001d038903</name>
</gene>
<keyword evidence="1" id="KW-0378">Hydrolase</keyword>
<dbReference type="InterPro" id="IPR018171">
    <property type="entry name" value="Pept_tRNA_hydro_CS"/>
</dbReference>